<comment type="caution">
    <text evidence="1">The sequence shown here is derived from an EMBL/GenBank/DDBJ whole genome shotgun (WGS) entry which is preliminary data.</text>
</comment>
<sequence length="167" mass="19145">MEYYEDIPLDQSIFPEPPWSPDCGLEFTLTRSVLIRAHRERFGLGGELVAHLTGFNFGLARSHDTSDLLQVESRKRIWMPISADGKSKMGSWKQRVEFKTSTFTLRCPPSLRSDTMNIAVRHYTPAWEKSAYEGGIQHAGTQPGTRSPIAYRDRYRRGRIIIMYSCS</sequence>
<evidence type="ECO:0000313" key="2">
    <source>
        <dbReference type="Proteomes" id="UP000309038"/>
    </source>
</evidence>
<accession>A0A4S4KWX7</accession>
<gene>
    <name evidence="1" type="ORF">EW026_g1146</name>
</gene>
<proteinExistence type="predicted"/>
<dbReference type="Proteomes" id="UP000309038">
    <property type="component" value="Unassembled WGS sequence"/>
</dbReference>
<dbReference type="AlphaFoldDB" id="A0A4S4KWX7"/>
<name>A0A4S4KWX7_9APHY</name>
<reference evidence="1 2" key="1">
    <citation type="submission" date="2019-02" db="EMBL/GenBank/DDBJ databases">
        <title>Genome sequencing of the rare red list fungi Phlebia centrifuga.</title>
        <authorList>
            <person name="Buettner E."/>
            <person name="Kellner H."/>
        </authorList>
    </citation>
    <scope>NUCLEOTIDE SEQUENCE [LARGE SCALE GENOMIC DNA]</scope>
    <source>
        <strain evidence="1 2">DSM 108282</strain>
    </source>
</reference>
<organism evidence="1 2">
    <name type="scientific">Hermanssonia centrifuga</name>
    <dbReference type="NCBI Taxonomy" id="98765"/>
    <lineage>
        <taxon>Eukaryota</taxon>
        <taxon>Fungi</taxon>
        <taxon>Dikarya</taxon>
        <taxon>Basidiomycota</taxon>
        <taxon>Agaricomycotina</taxon>
        <taxon>Agaricomycetes</taxon>
        <taxon>Polyporales</taxon>
        <taxon>Meruliaceae</taxon>
        <taxon>Hermanssonia</taxon>
    </lineage>
</organism>
<keyword evidence="2" id="KW-1185">Reference proteome</keyword>
<protein>
    <submittedName>
        <fullName evidence="1">Uncharacterized protein</fullName>
    </submittedName>
</protein>
<dbReference type="EMBL" id="SGPJ01000021">
    <property type="protein sequence ID" value="THH01550.1"/>
    <property type="molecule type" value="Genomic_DNA"/>
</dbReference>
<evidence type="ECO:0000313" key="1">
    <source>
        <dbReference type="EMBL" id="THH01550.1"/>
    </source>
</evidence>